<evidence type="ECO:0000313" key="5">
    <source>
        <dbReference type="Proteomes" id="UP001634394"/>
    </source>
</evidence>
<dbReference type="PRINTS" id="PR00081">
    <property type="entry name" value="GDHRDH"/>
</dbReference>
<name>A0ABD3VYN3_SINWO</name>
<evidence type="ECO:0000256" key="1">
    <source>
        <dbReference type="ARBA" id="ARBA00022857"/>
    </source>
</evidence>
<dbReference type="Gene3D" id="3.40.50.720">
    <property type="entry name" value="NAD(P)-binding Rossmann-like Domain"/>
    <property type="match status" value="1"/>
</dbReference>
<sequence>MSRTGSLLITGANGGIGLETVRQLVHMENGPQHIFACCEELDNIKDLQQIQDSSQDCLIHIIKLDVTDIDVIHKVRDQVQSIVKENGLNTLINNAGINTHRNFDDLTAETMLLEYNVMVVGTMLMIKAFLPLIKTAAERSTIKGMAWNKAAILNTSSKFGSISLNRGIHMSYAASKAALNHLTTSVSIHVKDFGILCTVLHPGWVKTNMGGQDAPVDVEDSVKGLLEVYRKLDIESTGRFIDFQGIEIPW</sequence>
<dbReference type="AlphaFoldDB" id="A0ABD3VYN3"/>
<comment type="similarity">
    <text evidence="3">Belongs to the short-chain dehydrogenases/reductases (SDR) family.</text>
</comment>
<dbReference type="CDD" id="cd05325">
    <property type="entry name" value="carb_red_sniffer_like_SDR_c"/>
    <property type="match status" value="1"/>
</dbReference>
<evidence type="ECO:0000313" key="4">
    <source>
        <dbReference type="EMBL" id="KAL3865465.1"/>
    </source>
</evidence>
<dbReference type="GO" id="GO:0016491">
    <property type="term" value="F:oxidoreductase activity"/>
    <property type="evidence" value="ECO:0007669"/>
    <property type="project" value="UniProtKB-KW"/>
</dbReference>
<comment type="caution">
    <text evidence="4">The sequence shown here is derived from an EMBL/GenBank/DDBJ whole genome shotgun (WGS) entry which is preliminary data.</text>
</comment>
<evidence type="ECO:0000256" key="2">
    <source>
        <dbReference type="ARBA" id="ARBA00023002"/>
    </source>
</evidence>
<gene>
    <name evidence="4" type="ORF">ACJMK2_042852</name>
</gene>
<dbReference type="InterPro" id="IPR036291">
    <property type="entry name" value="NAD(P)-bd_dom_sf"/>
</dbReference>
<dbReference type="InterPro" id="IPR051468">
    <property type="entry name" value="Fungal_SecMetab_SDRs"/>
</dbReference>
<accession>A0ABD3VYN3</accession>
<keyword evidence="5" id="KW-1185">Reference proteome</keyword>
<protein>
    <recommendedName>
        <fullName evidence="6">C-factor</fullName>
    </recommendedName>
</protein>
<dbReference type="EMBL" id="JBJQND010000009">
    <property type="protein sequence ID" value="KAL3865465.1"/>
    <property type="molecule type" value="Genomic_DNA"/>
</dbReference>
<dbReference type="InterPro" id="IPR002347">
    <property type="entry name" value="SDR_fam"/>
</dbReference>
<dbReference type="PRINTS" id="PR00080">
    <property type="entry name" value="SDRFAMILY"/>
</dbReference>
<reference evidence="4 5" key="1">
    <citation type="submission" date="2024-11" db="EMBL/GenBank/DDBJ databases">
        <title>Chromosome-level genome assembly of the freshwater bivalve Anodonta woodiana.</title>
        <authorList>
            <person name="Chen X."/>
        </authorList>
    </citation>
    <scope>NUCLEOTIDE SEQUENCE [LARGE SCALE GENOMIC DNA]</scope>
    <source>
        <strain evidence="4">MN2024</strain>
        <tissue evidence="4">Gills</tissue>
    </source>
</reference>
<keyword evidence="1" id="KW-0521">NADP</keyword>
<dbReference type="PANTHER" id="PTHR43544">
    <property type="entry name" value="SHORT-CHAIN DEHYDROGENASE/REDUCTASE"/>
    <property type="match status" value="1"/>
</dbReference>
<evidence type="ECO:0000256" key="3">
    <source>
        <dbReference type="RuleBase" id="RU000363"/>
    </source>
</evidence>
<dbReference type="PANTHER" id="PTHR43544:SF7">
    <property type="entry name" value="NADB-LER2"/>
    <property type="match status" value="1"/>
</dbReference>
<dbReference type="Pfam" id="PF00106">
    <property type="entry name" value="adh_short"/>
    <property type="match status" value="1"/>
</dbReference>
<dbReference type="SUPFAM" id="SSF51735">
    <property type="entry name" value="NAD(P)-binding Rossmann-fold domains"/>
    <property type="match status" value="1"/>
</dbReference>
<keyword evidence="2" id="KW-0560">Oxidoreductase</keyword>
<dbReference type="Proteomes" id="UP001634394">
    <property type="component" value="Unassembled WGS sequence"/>
</dbReference>
<organism evidence="4 5">
    <name type="scientific">Sinanodonta woodiana</name>
    <name type="common">Chinese pond mussel</name>
    <name type="synonym">Anodonta woodiana</name>
    <dbReference type="NCBI Taxonomy" id="1069815"/>
    <lineage>
        <taxon>Eukaryota</taxon>
        <taxon>Metazoa</taxon>
        <taxon>Spiralia</taxon>
        <taxon>Lophotrochozoa</taxon>
        <taxon>Mollusca</taxon>
        <taxon>Bivalvia</taxon>
        <taxon>Autobranchia</taxon>
        <taxon>Heteroconchia</taxon>
        <taxon>Palaeoheterodonta</taxon>
        <taxon>Unionida</taxon>
        <taxon>Unionoidea</taxon>
        <taxon>Unionidae</taxon>
        <taxon>Unioninae</taxon>
        <taxon>Sinanodonta</taxon>
    </lineage>
</organism>
<evidence type="ECO:0008006" key="6">
    <source>
        <dbReference type="Google" id="ProtNLM"/>
    </source>
</evidence>
<proteinExistence type="inferred from homology"/>